<feature type="compositionally biased region" description="Basic residues" evidence="1">
    <location>
        <begin position="291"/>
        <end position="305"/>
    </location>
</feature>
<dbReference type="PANTHER" id="PTHR46622:SF1">
    <property type="entry name" value="DNA-DEPENDENT METALLOPROTEASE WSS1"/>
    <property type="match status" value="1"/>
</dbReference>
<dbReference type="InterPro" id="IPR053000">
    <property type="entry name" value="WSS1-like_metalloprotease"/>
</dbReference>
<evidence type="ECO:0000256" key="1">
    <source>
        <dbReference type="SAM" id="MobiDB-lite"/>
    </source>
</evidence>
<protein>
    <submittedName>
        <fullName evidence="3">G12489 protein</fullName>
    </submittedName>
</protein>
<evidence type="ECO:0000313" key="3">
    <source>
        <dbReference type="EMBL" id="CAL5229206.1"/>
    </source>
</evidence>
<dbReference type="EMBL" id="CAXHTA020000020">
    <property type="protein sequence ID" value="CAL5229206.1"/>
    <property type="molecule type" value="Genomic_DNA"/>
</dbReference>
<feature type="compositionally biased region" description="Basic and acidic residues" evidence="1">
    <location>
        <begin position="306"/>
        <end position="316"/>
    </location>
</feature>
<dbReference type="PANTHER" id="PTHR46622">
    <property type="entry name" value="DNA-DEPENDENT METALLOPROTEASE WSS1"/>
    <property type="match status" value="1"/>
</dbReference>
<proteinExistence type="predicted"/>
<dbReference type="InterPro" id="IPR013536">
    <property type="entry name" value="WLM_dom"/>
</dbReference>
<feature type="compositionally biased region" description="Polar residues" evidence="1">
    <location>
        <begin position="265"/>
        <end position="274"/>
    </location>
</feature>
<feature type="region of interest" description="Disordered" evidence="1">
    <location>
        <begin position="235"/>
        <end position="328"/>
    </location>
</feature>
<dbReference type="Proteomes" id="UP001497392">
    <property type="component" value="Unassembled WGS sequence"/>
</dbReference>
<gene>
    <name evidence="3" type="primary">g12489</name>
    <name evidence="3" type="ORF">VP750_LOCUS11112</name>
</gene>
<evidence type="ECO:0000313" key="4">
    <source>
        <dbReference type="Proteomes" id="UP001497392"/>
    </source>
</evidence>
<dbReference type="PROSITE" id="PS51397">
    <property type="entry name" value="WLM"/>
    <property type="match status" value="1"/>
</dbReference>
<comment type="caution">
    <text evidence="3">The sequence shown here is derived from an EMBL/GenBank/DDBJ whole genome shotgun (WGS) entry which is preliminary data.</text>
</comment>
<reference evidence="3 4" key="1">
    <citation type="submission" date="2024-06" db="EMBL/GenBank/DDBJ databases">
        <authorList>
            <person name="Kraege A."/>
            <person name="Thomma B."/>
        </authorList>
    </citation>
    <scope>NUCLEOTIDE SEQUENCE [LARGE SCALE GENOMIC DNA]</scope>
</reference>
<feature type="domain" description="WLM" evidence="2">
    <location>
        <begin position="1"/>
        <end position="211"/>
    </location>
</feature>
<sequence length="328" mass="35102">MGRFKDDYRVLEIGPKGSKGRALERQKLLEKVAMQVQPVMRKHRWTVQMLSELPPTSTGRLWGLNVGGGGGRSSEIKIRLIEFGSKEQYLPYEAIIGTMLHELCHNEIGPHNALFYQLLDKITLELEEYMAKGITGTGEGFDAPSVGRLGGSGLGAHNPSPTELRSKIVQAAEARAKRAGLMLSGPRKLGGSVTGLTPREAAAAAAERRARDDAGCACGAKGGTSFTEAEVIELESQPGSAAAQQALGTEEPGVQQPAHAEQSRAGASSMQGQSCVALEATPQQQGELLYGRKHQQTAVNGKRKQSREAADMRELIDLTADSDDDVTD</sequence>
<organism evidence="3 4">
    <name type="scientific">Coccomyxa viridis</name>
    <dbReference type="NCBI Taxonomy" id="1274662"/>
    <lineage>
        <taxon>Eukaryota</taxon>
        <taxon>Viridiplantae</taxon>
        <taxon>Chlorophyta</taxon>
        <taxon>core chlorophytes</taxon>
        <taxon>Trebouxiophyceae</taxon>
        <taxon>Trebouxiophyceae incertae sedis</taxon>
        <taxon>Coccomyxaceae</taxon>
        <taxon>Coccomyxa</taxon>
    </lineage>
</organism>
<accession>A0ABP1GAG7</accession>
<evidence type="ECO:0000259" key="2">
    <source>
        <dbReference type="PROSITE" id="PS51397"/>
    </source>
</evidence>
<name>A0ABP1GAG7_9CHLO</name>
<feature type="compositionally biased region" description="Polar residues" evidence="1">
    <location>
        <begin position="237"/>
        <end position="247"/>
    </location>
</feature>
<dbReference type="Pfam" id="PF08325">
    <property type="entry name" value="WLM"/>
    <property type="match status" value="1"/>
</dbReference>
<keyword evidence="4" id="KW-1185">Reference proteome</keyword>